<dbReference type="OrthoDB" id="9785745at2"/>
<dbReference type="InterPro" id="IPR000847">
    <property type="entry name" value="LysR_HTH_N"/>
</dbReference>
<evidence type="ECO:0000256" key="3">
    <source>
        <dbReference type="ARBA" id="ARBA00023125"/>
    </source>
</evidence>
<evidence type="ECO:0000256" key="1">
    <source>
        <dbReference type="ARBA" id="ARBA00009437"/>
    </source>
</evidence>
<dbReference type="RefSeq" id="WP_136861738.1">
    <property type="nucleotide sequence ID" value="NZ_SWCJ01000001.1"/>
</dbReference>
<protein>
    <submittedName>
        <fullName evidence="6">LysR family transcriptional regulator</fullName>
    </submittedName>
</protein>
<dbReference type="CDD" id="cd08422">
    <property type="entry name" value="PBP2_CrgA_like"/>
    <property type="match status" value="1"/>
</dbReference>
<evidence type="ECO:0000259" key="5">
    <source>
        <dbReference type="PROSITE" id="PS50931"/>
    </source>
</evidence>
<dbReference type="EMBL" id="SWCJ01000001">
    <property type="protein sequence ID" value="TKB58590.1"/>
    <property type="molecule type" value="Genomic_DNA"/>
</dbReference>
<accession>A0A4U1BTC8</accession>
<organism evidence="6 7">
    <name type="scientific">Ferrimonas aestuarii</name>
    <dbReference type="NCBI Taxonomy" id="2569539"/>
    <lineage>
        <taxon>Bacteria</taxon>
        <taxon>Pseudomonadati</taxon>
        <taxon>Pseudomonadota</taxon>
        <taxon>Gammaproteobacteria</taxon>
        <taxon>Alteromonadales</taxon>
        <taxon>Ferrimonadaceae</taxon>
        <taxon>Ferrimonas</taxon>
    </lineage>
</organism>
<keyword evidence="7" id="KW-1185">Reference proteome</keyword>
<proteinExistence type="inferred from homology"/>
<reference evidence="6 7" key="1">
    <citation type="submission" date="2019-04" db="EMBL/GenBank/DDBJ databases">
        <authorList>
            <person name="Hwang J.C."/>
        </authorList>
    </citation>
    <scope>NUCLEOTIDE SEQUENCE [LARGE SCALE GENOMIC DNA]</scope>
    <source>
        <strain evidence="6 7">IMCC35002</strain>
    </source>
</reference>
<dbReference type="FunFam" id="1.10.10.10:FF:000001">
    <property type="entry name" value="LysR family transcriptional regulator"/>
    <property type="match status" value="1"/>
</dbReference>
<dbReference type="Gene3D" id="1.10.10.10">
    <property type="entry name" value="Winged helix-like DNA-binding domain superfamily/Winged helix DNA-binding domain"/>
    <property type="match status" value="1"/>
</dbReference>
<sequence length="298" mass="34128">MKTQDIELFHLVADCQSFTQAANISDLPVANVSRRIKLLEEEIGFLLFQRTTRQLRITDSGQLFYNRTRALLVQLNETMQHLQGAQSELRGRLRIQLFPDSNLLLPALQRYQKRNPGVTFDLVSSDRELDLVENGFDLGVRIGELKDSSMVARRLGILRRLVVASPSYLETHGHPETPWHLPNHNCILFRMPNGLIDDHWQVDKESRVKVSGDYIVNQQSMIDELVLSGHGIAFQPSILAAPLIQSGELVQLFEHSDEQGEPIWLVYPNRQGVSRLVSDFVDYIMEEARLDPAFYHFL</sequence>
<evidence type="ECO:0000313" key="6">
    <source>
        <dbReference type="EMBL" id="TKB58590.1"/>
    </source>
</evidence>
<dbReference type="PANTHER" id="PTHR30537">
    <property type="entry name" value="HTH-TYPE TRANSCRIPTIONAL REGULATOR"/>
    <property type="match status" value="1"/>
</dbReference>
<comment type="caution">
    <text evidence="6">The sequence shown here is derived from an EMBL/GenBank/DDBJ whole genome shotgun (WGS) entry which is preliminary data.</text>
</comment>
<dbReference type="Proteomes" id="UP000305675">
    <property type="component" value="Unassembled WGS sequence"/>
</dbReference>
<dbReference type="GO" id="GO:0006351">
    <property type="term" value="P:DNA-templated transcription"/>
    <property type="evidence" value="ECO:0007669"/>
    <property type="project" value="TreeGrafter"/>
</dbReference>
<gene>
    <name evidence="6" type="ORF">FCL42_02245</name>
</gene>
<keyword evidence="2" id="KW-0805">Transcription regulation</keyword>
<keyword evidence="4" id="KW-0804">Transcription</keyword>
<dbReference type="GO" id="GO:0003700">
    <property type="term" value="F:DNA-binding transcription factor activity"/>
    <property type="evidence" value="ECO:0007669"/>
    <property type="project" value="InterPro"/>
</dbReference>
<dbReference type="PROSITE" id="PS50931">
    <property type="entry name" value="HTH_LYSR"/>
    <property type="match status" value="1"/>
</dbReference>
<evidence type="ECO:0000256" key="2">
    <source>
        <dbReference type="ARBA" id="ARBA00023015"/>
    </source>
</evidence>
<dbReference type="AlphaFoldDB" id="A0A4U1BTC8"/>
<dbReference type="Pfam" id="PF00126">
    <property type="entry name" value="HTH_1"/>
    <property type="match status" value="1"/>
</dbReference>
<dbReference type="InterPro" id="IPR005119">
    <property type="entry name" value="LysR_subst-bd"/>
</dbReference>
<keyword evidence="3" id="KW-0238">DNA-binding</keyword>
<dbReference type="Gene3D" id="3.40.190.10">
    <property type="entry name" value="Periplasmic binding protein-like II"/>
    <property type="match status" value="2"/>
</dbReference>
<evidence type="ECO:0000313" key="7">
    <source>
        <dbReference type="Proteomes" id="UP000305675"/>
    </source>
</evidence>
<name>A0A4U1BTC8_9GAMM</name>
<dbReference type="SUPFAM" id="SSF53850">
    <property type="entry name" value="Periplasmic binding protein-like II"/>
    <property type="match status" value="1"/>
</dbReference>
<evidence type="ECO:0000256" key="4">
    <source>
        <dbReference type="ARBA" id="ARBA00023163"/>
    </source>
</evidence>
<dbReference type="InterPro" id="IPR036390">
    <property type="entry name" value="WH_DNA-bd_sf"/>
</dbReference>
<dbReference type="InterPro" id="IPR036388">
    <property type="entry name" value="WH-like_DNA-bd_sf"/>
</dbReference>
<feature type="domain" description="HTH lysR-type" evidence="5">
    <location>
        <begin position="1"/>
        <end position="58"/>
    </location>
</feature>
<dbReference type="PANTHER" id="PTHR30537:SF68">
    <property type="entry name" value="TRANSCRIPTIONAL REGULATOR-RELATED"/>
    <property type="match status" value="1"/>
</dbReference>
<dbReference type="InterPro" id="IPR058163">
    <property type="entry name" value="LysR-type_TF_proteobact-type"/>
</dbReference>
<dbReference type="SUPFAM" id="SSF46785">
    <property type="entry name" value="Winged helix' DNA-binding domain"/>
    <property type="match status" value="1"/>
</dbReference>
<dbReference type="GO" id="GO:0043565">
    <property type="term" value="F:sequence-specific DNA binding"/>
    <property type="evidence" value="ECO:0007669"/>
    <property type="project" value="TreeGrafter"/>
</dbReference>
<comment type="similarity">
    <text evidence="1">Belongs to the LysR transcriptional regulatory family.</text>
</comment>
<dbReference type="Pfam" id="PF03466">
    <property type="entry name" value="LysR_substrate"/>
    <property type="match status" value="1"/>
</dbReference>